<name>A0ACB5RYA4_9PEZI</name>
<proteinExistence type="predicted"/>
<gene>
    <name evidence="1" type="primary">g11364</name>
    <name evidence="1" type="ORF">NpPPO83_00011364</name>
</gene>
<organism evidence="1 2">
    <name type="scientific">Neofusicoccum parvum</name>
    <dbReference type="NCBI Taxonomy" id="310453"/>
    <lineage>
        <taxon>Eukaryota</taxon>
        <taxon>Fungi</taxon>
        <taxon>Dikarya</taxon>
        <taxon>Ascomycota</taxon>
        <taxon>Pezizomycotina</taxon>
        <taxon>Dothideomycetes</taxon>
        <taxon>Dothideomycetes incertae sedis</taxon>
        <taxon>Botryosphaeriales</taxon>
        <taxon>Botryosphaeriaceae</taxon>
        <taxon>Neofusicoccum</taxon>
    </lineage>
</organism>
<dbReference type="EMBL" id="BSXG01000020">
    <property type="protein sequence ID" value="GME25522.1"/>
    <property type="molecule type" value="Genomic_DNA"/>
</dbReference>
<comment type="caution">
    <text evidence="1">The sequence shown here is derived from an EMBL/GenBank/DDBJ whole genome shotgun (WGS) entry which is preliminary data.</text>
</comment>
<dbReference type="Proteomes" id="UP001165186">
    <property type="component" value="Unassembled WGS sequence"/>
</dbReference>
<protein>
    <submittedName>
        <fullName evidence="1">Uncharacterized protein</fullName>
    </submittedName>
</protein>
<evidence type="ECO:0000313" key="2">
    <source>
        <dbReference type="Proteomes" id="UP001165186"/>
    </source>
</evidence>
<reference evidence="1" key="1">
    <citation type="submission" date="2024-09" db="EMBL/GenBank/DDBJ databases">
        <title>Draft Genome Sequences of Neofusicoccum parvum.</title>
        <authorList>
            <person name="Ashida A."/>
            <person name="Camagna M."/>
            <person name="Tanaka A."/>
            <person name="Takemoto D."/>
        </authorList>
    </citation>
    <scope>NUCLEOTIDE SEQUENCE</scope>
    <source>
        <strain evidence="1">PPO83</strain>
    </source>
</reference>
<accession>A0ACB5RYA4</accession>
<evidence type="ECO:0000313" key="1">
    <source>
        <dbReference type="EMBL" id="GME25522.1"/>
    </source>
</evidence>
<sequence>MSAESNPISPAAFADAIKELTLPSLHAKAAELRNSIYHLRRSNVQLQPFADEGDRDCAEAIKENEEVMVRMEDRIELLKLEVEVNRGMPWVEDAKADLSKEQVNGDASGAQANGDTGGAGAQHGNEGSAQNQTATEARQQPTASPAAAAANSATHANTTAPGDDEGVFL</sequence>
<keyword evidence="2" id="KW-1185">Reference proteome</keyword>